<evidence type="ECO:0000313" key="3">
    <source>
        <dbReference type="Proteomes" id="UP000032487"/>
    </source>
</evidence>
<dbReference type="OrthoDB" id="9941261at2"/>
<keyword evidence="1" id="KW-0732">Signal</keyword>
<name>A0A0D9ALM1_STUST</name>
<dbReference type="RefSeq" id="WP_045162520.1">
    <property type="nucleotide sequence ID" value="NZ_JYHV01000020.1"/>
</dbReference>
<dbReference type="PATRIC" id="fig|316.101.peg.1851"/>
<dbReference type="AlphaFoldDB" id="A0A0D9ALM1"/>
<feature type="chain" id="PRO_5002338097" evidence="1">
    <location>
        <begin position="27"/>
        <end position="109"/>
    </location>
</feature>
<comment type="caution">
    <text evidence="2">The sequence shown here is derived from an EMBL/GenBank/DDBJ whole genome shotgun (WGS) entry which is preliminary data.</text>
</comment>
<dbReference type="Proteomes" id="UP000032487">
    <property type="component" value="Unassembled WGS sequence"/>
</dbReference>
<feature type="signal peptide" evidence="1">
    <location>
        <begin position="1"/>
        <end position="26"/>
    </location>
</feature>
<evidence type="ECO:0000256" key="1">
    <source>
        <dbReference type="SAM" id="SignalP"/>
    </source>
</evidence>
<dbReference type="EMBL" id="JYHV01000020">
    <property type="protein sequence ID" value="KJH81637.1"/>
    <property type="molecule type" value="Genomic_DNA"/>
</dbReference>
<reference evidence="2 3" key="1">
    <citation type="submission" date="2015-02" db="EMBL/GenBank/DDBJ databases">
        <title>Draft genome sequence of Pseudomonas stutzeri NT0128 isolated from wheat (Triticum turgidum) rhizosphere.</title>
        <authorList>
            <person name="Tovi N."/>
            <person name="Frenk S."/>
            <person name="Hadar Y."/>
            <person name="Minz D."/>
        </authorList>
    </citation>
    <scope>NUCLEOTIDE SEQUENCE [LARGE SCALE GENOMIC DNA]</scope>
    <source>
        <strain evidence="2 3">NT0128</strain>
    </source>
</reference>
<sequence>MNTATQCIRTTCVLSIALLICGTTVATQISERAKAKLYPQGYDSLARDTYSCASGDPAAIAFDHGVRQGVPSCDDSSRRVTVSPSPVRLAKPLSDNHYIRSGDSIRYSF</sequence>
<proteinExistence type="predicted"/>
<protein>
    <submittedName>
        <fullName evidence="2">Uncharacterized protein</fullName>
    </submittedName>
</protein>
<accession>A0A0D9ALM1</accession>
<evidence type="ECO:0000313" key="2">
    <source>
        <dbReference type="EMBL" id="KJH81637.1"/>
    </source>
</evidence>
<organism evidence="2 3">
    <name type="scientific">Stutzerimonas stutzeri</name>
    <name type="common">Pseudomonas stutzeri</name>
    <dbReference type="NCBI Taxonomy" id="316"/>
    <lineage>
        <taxon>Bacteria</taxon>
        <taxon>Pseudomonadati</taxon>
        <taxon>Pseudomonadota</taxon>
        <taxon>Gammaproteobacteria</taxon>
        <taxon>Pseudomonadales</taxon>
        <taxon>Pseudomonadaceae</taxon>
        <taxon>Stutzerimonas</taxon>
    </lineage>
</organism>
<gene>
    <name evidence="2" type="ORF">UF78_12440</name>
</gene>